<accession>A0A8J1U8X5</accession>
<dbReference type="EMBL" id="CAIIXF020000001">
    <property type="protein sequence ID" value="CAH1773262.1"/>
    <property type="molecule type" value="Genomic_DNA"/>
</dbReference>
<name>A0A8J1U8X5_OWEFU</name>
<dbReference type="Proteomes" id="UP000749559">
    <property type="component" value="Unassembled WGS sequence"/>
</dbReference>
<dbReference type="AlphaFoldDB" id="A0A8J1U8X5"/>
<proteinExistence type="predicted"/>
<organism evidence="1 2">
    <name type="scientific">Owenia fusiformis</name>
    <name type="common">Polychaete worm</name>
    <dbReference type="NCBI Taxonomy" id="6347"/>
    <lineage>
        <taxon>Eukaryota</taxon>
        <taxon>Metazoa</taxon>
        <taxon>Spiralia</taxon>
        <taxon>Lophotrochozoa</taxon>
        <taxon>Annelida</taxon>
        <taxon>Polychaeta</taxon>
        <taxon>Sedentaria</taxon>
        <taxon>Canalipalpata</taxon>
        <taxon>Sabellida</taxon>
        <taxon>Oweniida</taxon>
        <taxon>Oweniidae</taxon>
        <taxon>Owenia</taxon>
    </lineage>
</organism>
<protein>
    <submittedName>
        <fullName evidence="1">Uncharacterized protein</fullName>
    </submittedName>
</protein>
<evidence type="ECO:0000313" key="2">
    <source>
        <dbReference type="Proteomes" id="UP000749559"/>
    </source>
</evidence>
<sequence>MVRPVLVTLVICCVVALYQTNANTLRQKRSSTPKDRGALSQHLIRWMKKNFYDECAGSCSVNANGEDDCTCFGYFCSVETNEIQNIGAREEGVCSPLAQFWGYK</sequence>
<reference evidence="1" key="1">
    <citation type="submission" date="2022-03" db="EMBL/GenBank/DDBJ databases">
        <authorList>
            <person name="Martin C."/>
        </authorList>
    </citation>
    <scope>NUCLEOTIDE SEQUENCE</scope>
</reference>
<comment type="caution">
    <text evidence="1">The sequence shown here is derived from an EMBL/GenBank/DDBJ whole genome shotgun (WGS) entry which is preliminary data.</text>
</comment>
<keyword evidence="2" id="KW-1185">Reference proteome</keyword>
<evidence type="ECO:0000313" key="1">
    <source>
        <dbReference type="EMBL" id="CAH1773262.1"/>
    </source>
</evidence>
<gene>
    <name evidence="1" type="ORF">OFUS_LOCUS884</name>
</gene>